<feature type="compositionally biased region" description="Polar residues" evidence="2">
    <location>
        <begin position="635"/>
        <end position="644"/>
    </location>
</feature>
<dbReference type="PROSITE" id="PS50994">
    <property type="entry name" value="INTEGRASE"/>
    <property type="match status" value="1"/>
</dbReference>
<dbReference type="PANTHER" id="PTHR37984:SF5">
    <property type="entry name" value="PROTEIN NYNRIN-LIKE"/>
    <property type="match status" value="1"/>
</dbReference>
<protein>
    <submittedName>
        <fullName evidence="4">K02A2.6-like</fullName>
    </submittedName>
</protein>
<dbReference type="InterPro" id="IPR012337">
    <property type="entry name" value="RNaseH-like_sf"/>
</dbReference>
<evidence type="ECO:0000256" key="2">
    <source>
        <dbReference type="SAM" id="MobiDB-lite"/>
    </source>
</evidence>
<dbReference type="InterPro" id="IPR001584">
    <property type="entry name" value="Integrase_cat-core"/>
</dbReference>
<feature type="compositionally biased region" description="Basic and acidic residues" evidence="2">
    <location>
        <begin position="364"/>
        <end position="373"/>
    </location>
</feature>
<dbReference type="InterPro" id="IPR046357">
    <property type="entry name" value="PPIase_dom_sf"/>
</dbReference>
<evidence type="ECO:0000256" key="1">
    <source>
        <dbReference type="SAM" id="Coils"/>
    </source>
</evidence>
<accession>A0ABY6LV25</accession>
<name>A0ABY6LV25_9ARAC</name>
<proteinExistence type="predicted"/>
<feature type="region of interest" description="Disordered" evidence="2">
    <location>
        <begin position="263"/>
        <end position="326"/>
    </location>
</feature>
<dbReference type="SUPFAM" id="SSF53098">
    <property type="entry name" value="Ribonuclease H-like"/>
    <property type="match status" value="1"/>
</dbReference>
<feature type="domain" description="Integrase catalytic" evidence="3">
    <location>
        <begin position="24"/>
        <end position="180"/>
    </location>
</feature>
<organism evidence="4 5">
    <name type="scientific">Cordylochernes scorpioides</name>
    <dbReference type="NCBI Taxonomy" id="51811"/>
    <lineage>
        <taxon>Eukaryota</taxon>
        <taxon>Metazoa</taxon>
        <taxon>Ecdysozoa</taxon>
        <taxon>Arthropoda</taxon>
        <taxon>Chelicerata</taxon>
        <taxon>Arachnida</taxon>
        <taxon>Pseudoscorpiones</taxon>
        <taxon>Cheliferoidea</taxon>
        <taxon>Chernetidae</taxon>
        <taxon>Cordylochernes</taxon>
    </lineage>
</organism>
<feature type="compositionally biased region" description="Basic and acidic residues" evidence="2">
    <location>
        <begin position="315"/>
        <end position="326"/>
    </location>
</feature>
<dbReference type="EMBL" id="CP092885">
    <property type="protein sequence ID" value="UYV83585.1"/>
    <property type="molecule type" value="Genomic_DNA"/>
</dbReference>
<evidence type="ECO:0000313" key="4">
    <source>
        <dbReference type="EMBL" id="UYV83585.1"/>
    </source>
</evidence>
<dbReference type="InterPro" id="IPR036397">
    <property type="entry name" value="RNaseH_sf"/>
</dbReference>
<keyword evidence="1" id="KW-0175">Coiled coil</keyword>
<dbReference type="InterPro" id="IPR050951">
    <property type="entry name" value="Retrovirus_Pol_polyprotein"/>
</dbReference>
<evidence type="ECO:0000313" key="5">
    <source>
        <dbReference type="Proteomes" id="UP001235939"/>
    </source>
</evidence>
<feature type="region of interest" description="Disordered" evidence="2">
    <location>
        <begin position="361"/>
        <end position="490"/>
    </location>
</feature>
<dbReference type="PANTHER" id="PTHR37984">
    <property type="entry name" value="PROTEIN CBG26694"/>
    <property type="match status" value="1"/>
</dbReference>
<reference evidence="4 5" key="1">
    <citation type="submission" date="2022-03" db="EMBL/GenBank/DDBJ databases">
        <title>A chromosomal length assembly of Cordylochernes scorpioides.</title>
        <authorList>
            <person name="Zeh D."/>
            <person name="Zeh J."/>
        </authorList>
    </citation>
    <scope>NUCLEOTIDE SEQUENCE [LARGE SCALE GENOMIC DNA]</scope>
    <source>
        <strain evidence="4">IN4F17</strain>
        <tissue evidence="4">Whole Body</tissue>
    </source>
</reference>
<feature type="compositionally biased region" description="Low complexity" evidence="2">
    <location>
        <begin position="645"/>
        <end position="659"/>
    </location>
</feature>
<feature type="compositionally biased region" description="Gly residues" evidence="2">
    <location>
        <begin position="481"/>
        <end position="490"/>
    </location>
</feature>
<sequence length="893" mass="98268">MDSQIEEFVKKCSPRIYHQTAPPAENTPWPRTDQSWQRVHVDHFYFTGDCYLLVVDANSNWIELEVLLRKKILSFYGSVSPGMDYRNAYCLTMAPPFNSLEFKELLRKNNVYHLTSPAYNPSSNGIAEVSVRIIKKSLEKSLEESPNSNMDCILQNVLFNYRNTPTSLDKPPVERLLSYVPRTFVNCLNSEFIQRTFGRNECGRRHFQVGDKVLFTRVIQNRHKWFKAQVIRLLGYNVYLVKNLKGTFKVHVNQMRTGSDTKYAEDSDWTLDNAGAGPHRLEQEPPGSTSSPPPRRSIRPRLEQDPQVSTLSPPPRKEDLSGDGGVRKRVVEQGKGSATPSLGNKLVVDYRISLQDGTLVETRSQLEKGERRPPGLLPGLPGGLPGGPVPLRPSGGAEGGVPKVPGGERRGPGAQWPAGGGRAAPVPRCSEDQLPRPGAASGLLPPQEVAKRLEENQSGDDEKVDPQPKFETPSSTLKNQEGGGGPPFNGRSGGFGCFAFAPPKQALAAESGRSAAKAAAKVVGKKTAEFLGNTLKKIFQSKKEKTSPTKSSPGPWINHNVTYKNCNIGSAIVLNTPPPVEDAEIARSAALKSLQATQQELQAQLEQHRALLQQLAADQGRTAEAEILLGAFWSNGESQPSPKNGSQAQGGAAASLGAQPHSAQNQGGDYGRVVSALGLGPKAASNLLPSLENVGVAAVTAAAEEVGRSVVCVCDFKLKELDQMLDHMMVADAEEDTINCEIEEAEHYSDTFITLERKVRELIDSDNKSDVKSLGSSNESSMAKSYKLPKIEIRKFDGELINWLPHFGHNLKRFMRILSCMMQTSFIIWCKSYPQTAENYAKAVQALKQRYGQKDLLVEIYVRELLKLMMANVKTPPDERRSVAKLYDKLKHN</sequence>
<gene>
    <name evidence="4" type="ORF">LAZ67_23001539</name>
</gene>
<feature type="region of interest" description="Disordered" evidence="2">
    <location>
        <begin position="634"/>
        <end position="669"/>
    </location>
</feature>
<evidence type="ECO:0000259" key="3">
    <source>
        <dbReference type="PROSITE" id="PS50994"/>
    </source>
</evidence>
<dbReference type="Proteomes" id="UP001235939">
    <property type="component" value="Chromosome 23"/>
</dbReference>
<dbReference type="Gene3D" id="3.30.420.10">
    <property type="entry name" value="Ribonuclease H-like superfamily/Ribonuclease H"/>
    <property type="match status" value="1"/>
</dbReference>
<dbReference type="SUPFAM" id="SSF54534">
    <property type="entry name" value="FKBP-like"/>
    <property type="match status" value="1"/>
</dbReference>
<feature type="compositionally biased region" description="Basic and acidic residues" evidence="2">
    <location>
        <begin position="449"/>
        <end position="468"/>
    </location>
</feature>
<keyword evidence="5" id="KW-1185">Reference proteome</keyword>
<dbReference type="Gene3D" id="3.10.50.40">
    <property type="match status" value="1"/>
</dbReference>
<feature type="coiled-coil region" evidence="1">
    <location>
        <begin position="580"/>
        <end position="618"/>
    </location>
</feature>